<sequence length="285" mass="32111">MELKIYIAAIVLFLLLIVIFRKTMIKTAPTFFVIFILISAAFVYDNLAVSQPASAVNQIKSWLSSPAKKASSFLGHSTAVIKIKEEALIDAPAVNQFPELPRGCEVTSLSMLLQDAGIPADKMTLAKEIKKNPEPYRIENGKIYFGHPNDGFAGDMYSFDNPGLGVYHKPVKELAEKYMPGLIDDLTGSDFKELKIHLSDGRPVWVIINTAYKQLSDDFFQTWHTPSGKIQITYKEHSVLITGYDREYVYFNDPLTGEKNKKAPIKDFEKAWVQMGRQAITYLPH</sequence>
<dbReference type="Proteomes" id="UP000037109">
    <property type="component" value="Unassembled WGS sequence"/>
</dbReference>
<dbReference type="InterPro" id="IPR039564">
    <property type="entry name" value="Peptidase_C39-like"/>
</dbReference>
<dbReference type="AlphaFoldDB" id="A0A0M0G9T1"/>
<proteinExistence type="predicted"/>
<organism evidence="3 4">
    <name type="scientific">Sporosarcina globispora</name>
    <name type="common">Bacillus globisporus</name>
    <dbReference type="NCBI Taxonomy" id="1459"/>
    <lineage>
        <taxon>Bacteria</taxon>
        <taxon>Bacillati</taxon>
        <taxon>Bacillota</taxon>
        <taxon>Bacilli</taxon>
        <taxon>Bacillales</taxon>
        <taxon>Caryophanaceae</taxon>
        <taxon>Sporosarcina</taxon>
    </lineage>
</organism>
<keyword evidence="1" id="KW-0812">Transmembrane</keyword>
<accession>A0A0M0G9T1</accession>
<evidence type="ECO:0000259" key="2">
    <source>
        <dbReference type="Pfam" id="PF13529"/>
    </source>
</evidence>
<evidence type="ECO:0000256" key="1">
    <source>
        <dbReference type="SAM" id="Phobius"/>
    </source>
</evidence>
<feature type="transmembrane region" description="Helical" evidence="1">
    <location>
        <begin position="6"/>
        <end position="24"/>
    </location>
</feature>
<dbReference type="CDD" id="cd02549">
    <property type="entry name" value="Peptidase_C39A"/>
    <property type="match status" value="1"/>
</dbReference>
<gene>
    <name evidence="3" type="ORF">AF332_07565</name>
</gene>
<protein>
    <recommendedName>
        <fullName evidence="2">Peptidase C39-like domain-containing protein</fullName>
    </recommendedName>
</protein>
<dbReference type="STRING" id="1459.AF332_07565"/>
<dbReference type="EMBL" id="LGUF01000007">
    <property type="protein sequence ID" value="KON86665.1"/>
    <property type="molecule type" value="Genomic_DNA"/>
</dbReference>
<dbReference type="PANTHER" id="PTHR37806:SF1">
    <property type="entry name" value="PEPTIDASE C39-LIKE DOMAIN-CONTAINING PROTEIN"/>
    <property type="match status" value="1"/>
</dbReference>
<dbReference type="PATRIC" id="fig|1459.3.peg.1595"/>
<feature type="domain" description="Peptidase C39-like" evidence="2">
    <location>
        <begin position="90"/>
        <end position="254"/>
    </location>
</feature>
<evidence type="ECO:0000313" key="3">
    <source>
        <dbReference type="EMBL" id="KON86665.1"/>
    </source>
</evidence>
<keyword evidence="1" id="KW-1133">Transmembrane helix</keyword>
<dbReference type="PANTHER" id="PTHR37806">
    <property type="entry name" value="LMO0724 PROTEIN"/>
    <property type="match status" value="1"/>
</dbReference>
<reference evidence="4" key="1">
    <citation type="submission" date="2015-07" db="EMBL/GenBank/DDBJ databases">
        <title>Fjat-10036 dsm4.</title>
        <authorList>
            <person name="Liu B."/>
            <person name="Wang J."/>
            <person name="Zhu Y."/>
            <person name="Liu G."/>
            <person name="Chen Q."/>
            <person name="Chen Z."/>
            <person name="Lan J."/>
            <person name="Che J."/>
            <person name="Ge C."/>
            <person name="Shi H."/>
            <person name="Pan Z."/>
            <person name="Liu X."/>
        </authorList>
    </citation>
    <scope>NUCLEOTIDE SEQUENCE [LARGE SCALE GENOMIC DNA]</scope>
    <source>
        <strain evidence="4">DSM 4</strain>
    </source>
</reference>
<dbReference type="Pfam" id="PF13529">
    <property type="entry name" value="Peptidase_C39_2"/>
    <property type="match status" value="1"/>
</dbReference>
<feature type="transmembrane region" description="Helical" evidence="1">
    <location>
        <begin position="31"/>
        <end position="49"/>
    </location>
</feature>
<evidence type="ECO:0000313" key="4">
    <source>
        <dbReference type="Proteomes" id="UP000037109"/>
    </source>
</evidence>
<dbReference type="InterPro" id="IPR039563">
    <property type="entry name" value="Peptidase_C39_single_dom"/>
</dbReference>
<dbReference type="Gene3D" id="3.90.70.10">
    <property type="entry name" value="Cysteine proteinases"/>
    <property type="match status" value="1"/>
</dbReference>
<name>A0A0M0G9T1_SPOGL</name>
<comment type="caution">
    <text evidence="3">The sequence shown here is derived from an EMBL/GenBank/DDBJ whole genome shotgun (WGS) entry which is preliminary data.</text>
</comment>
<keyword evidence="1" id="KW-0472">Membrane</keyword>
<keyword evidence="4" id="KW-1185">Reference proteome</keyword>